<dbReference type="AlphaFoldDB" id="A0A8B9B7U2"/>
<reference evidence="3" key="2">
    <citation type="submission" date="2025-09" db="UniProtKB">
        <authorList>
            <consortium name="Ensembl"/>
        </authorList>
    </citation>
    <scope>IDENTIFICATION</scope>
</reference>
<dbReference type="InterPro" id="IPR002035">
    <property type="entry name" value="VWF_A"/>
</dbReference>
<accession>A0A8B9B7U2</accession>
<reference evidence="3" key="1">
    <citation type="submission" date="2025-08" db="UniProtKB">
        <authorList>
            <consortium name="Ensembl"/>
        </authorList>
    </citation>
    <scope>IDENTIFICATION</scope>
</reference>
<feature type="compositionally biased region" description="Gly residues" evidence="1">
    <location>
        <begin position="201"/>
        <end position="216"/>
    </location>
</feature>
<feature type="compositionally biased region" description="Low complexity" evidence="1">
    <location>
        <begin position="745"/>
        <end position="760"/>
    </location>
</feature>
<dbReference type="Proteomes" id="UP000694426">
    <property type="component" value="Unplaced"/>
</dbReference>
<feature type="region of interest" description="Disordered" evidence="1">
    <location>
        <begin position="650"/>
        <end position="713"/>
    </location>
</feature>
<dbReference type="Ensembl" id="ENSABRT00000000246.1">
    <property type="protein sequence ID" value="ENSABRP00000000152.1"/>
    <property type="gene ID" value="ENSABRG00000000095.1"/>
</dbReference>
<dbReference type="SMART" id="SM00327">
    <property type="entry name" value="VWA"/>
    <property type="match status" value="1"/>
</dbReference>
<name>A0A8B9B7U2_9AVES</name>
<feature type="compositionally biased region" description="Polar residues" evidence="1">
    <location>
        <begin position="775"/>
        <end position="787"/>
    </location>
</feature>
<organism evidence="3 4">
    <name type="scientific">Anser brachyrhynchus</name>
    <name type="common">Pink-footed goose</name>
    <dbReference type="NCBI Taxonomy" id="132585"/>
    <lineage>
        <taxon>Eukaryota</taxon>
        <taxon>Metazoa</taxon>
        <taxon>Chordata</taxon>
        <taxon>Craniata</taxon>
        <taxon>Vertebrata</taxon>
        <taxon>Euteleostomi</taxon>
        <taxon>Archelosauria</taxon>
        <taxon>Archosauria</taxon>
        <taxon>Dinosauria</taxon>
        <taxon>Saurischia</taxon>
        <taxon>Theropoda</taxon>
        <taxon>Coelurosauria</taxon>
        <taxon>Aves</taxon>
        <taxon>Neognathae</taxon>
        <taxon>Galloanserae</taxon>
        <taxon>Anseriformes</taxon>
        <taxon>Anatidae</taxon>
        <taxon>Anserinae</taxon>
        <taxon>Anser</taxon>
    </lineage>
</organism>
<evidence type="ECO:0000313" key="4">
    <source>
        <dbReference type="Proteomes" id="UP000694426"/>
    </source>
</evidence>
<feature type="region of interest" description="Disordered" evidence="1">
    <location>
        <begin position="136"/>
        <end position="168"/>
    </location>
</feature>
<dbReference type="PANTHER" id="PTHR46299:SF2">
    <property type="entry name" value="VON WILLEBRAND FACTOR A DOMAIN-CONTAINING PROTEIN 5B2"/>
    <property type="match status" value="1"/>
</dbReference>
<dbReference type="InterPro" id="IPR052627">
    <property type="entry name" value="VWA_domain-containing"/>
</dbReference>
<feature type="region of interest" description="Disordered" evidence="1">
    <location>
        <begin position="1"/>
        <end position="30"/>
    </location>
</feature>
<dbReference type="SUPFAM" id="SSF53300">
    <property type="entry name" value="vWA-like"/>
    <property type="match status" value="1"/>
</dbReference>
<dbReference type="PROSITE" id="PS50234">
    <property type="entry name" value="VWFA"/>
    <property type="match status" value="1"/>
</dbReference>
<evidence type="ECO:0000313" key="3">
    <source>
        <dbReference type="Ensembl" id="ENSABRP00000000152.1"/>
    </source>
</evidence>
<feature type="compositionally biased region" description="Basic and acidic residues" evidence="1">
    <location>
        <begin position="136"/>
        <end position="156"/>
    </location>
</feature>
<dbReference type="Pfam" id="PF13768">
    <property type="entry name" value="VWA_3"/>
    <property type="match status" value="1"/>
</dbReference>
<keyword evidence="4" id="KW-1185">Reference proteome</keyword>
<dbReference type="PANTHER" id="PTHR46299">
    <property type="entry name" value="VON WILLEBRAND FACTOR A DOMAIN-CONTAINING PROTEIN 5B2-RELATED"/>
    <property type="match status" value="1"/>
</dbReference>
<dbReference type="GeneTree" id="ENSGT00940000157096"/>
<evidence type="ECO:0000259" key="2">
    <source>
        <dbReference type="PROSITE" id="PS50234"/>
    </source>
</evidence>
<gene>
    <name evidence="3" type="primary">VWA5B2</name>
</gene>
<feature type="domain" description="VWFA" evidence="2">
    <location>
        <begin position="424"/>
        <end position="593"/>
    </location>
</feature>
<dbReference type="Gene3D" id="3.40.50.410">
    <property type="entry name" value="von Willebrand factor, type A domain"/>
    <property type="match status" value="1"/>
</dbReference>
<dbReference type="Pfam" id="PF13757">
    <property type="entry name" value="VIT_2"/>
    <property type="match status" value="1"/>
</dbReference>
<feature type="compositionally biased region" description="Low complexity" evidence="1">
    <location>
        <begin position="788"/>
        <end position="797"/>
    </location>
</feature>
<protein>
    <submittedName>
        <fullName evidence="3">von Willebrand factor A domain containing 5B2</fullName>
    </submittedName>
</protein>
<sequence length="949" mass="101208">MEMGAADAPLPASGGDGLGRPQSRQAALGWPRDGDTRVAVCLGVPRACGLHGSRALRFGSRPHFQSTGLGSGPCVPSPCGDDERVPLPGSPHRGTMPGLYALSSWEALPLKSSRVKACANGYALSIAAHLVYTNPREEPVEGKRGCRDPKTPRAGEHPVPSPFTSQGHRACPAARMSFLGHCLGSASGLSPTRRRLHLPAGGVGGGGRLRGGGGQPAGHLPGAEPAPGAGLLPRVPHQPRAATPLCRRPTSCFGGPGARSQPAPAAPAESTDVFWGQPRNPFPYEFAFELLVKGPCLLAGLESPTHALRADAEPWATSATTTCVTLAERHRYDRDVEIILYPCEPHQPHLVMEEGTMSYPEYEAHIRSRRDYARIARKDGSGERQVAFVQKRFHKDIFPNPVLMLNFCPAVEPIPGDLQSVTREVLFLVDRSGTMSGPDVDKVKEALLVALKSLPSGTLLNIAGFGSDVQPLFPSSRLCSNETLCRASRHLGELRAATGGPDLLAALSWALAQPLHHGYPRQLFLFTAAAAAGGAGRILQLVRRQASTARCFSFGMGPRACRRLLTAMAKLSRGRAEFLSPAERLQPKLIKSLKKAIEPAVSDITIDWYVPDSTEALLSPTEIAALYPGDRLVSYCTLYSIARFRDRRPAGRDRARRGSAVPSQDEVPSPGGTWPPVPGERREPSRGSAGSGEASLEVSAGGTEESERSTDLVSGGDIWKRIYQPSYIQEQYVLTHCSVSTDRSQGLLSRSSTSSESTGSRDVAPEGGSPAPDAASQQGQKSLSLCESSTKSAPLPSASAPAAVKVRLIHPRHWGWSLRSWGLAAPLCLDTWLSGWRLDCEQGAALGAARRLLAWFCPAGTGQLGDQIAGPLPFPGLVGSRAAKRSLSQLRSSSMLQESSESSWAGTRYRACQARERVVWLLPGFLSPLPKANQASLATGTSRLLNGWV</sequence>
<dbReference type="InterPro" id="IPR013694">
    <property type="entry name" value="VIT"/>
</dbReference>
<evidence type="ECO:0000256" key="1">
    <source>
        <dbReference type="SAM" id="MobiDB-lite"/>
    </source>
</evidence>
<proteinExistence type="predicted"/>
<feature type="region of interest" description="Disordered" evidence="1">
    <location>
        <begin position="745"/>
        <end position="797"/>
    </location>
</feature>
<dbReference type="InterPro" id="IPR036465">
    <property type="entry name" value="vWFA_dom_sf"/>
</dbReference>
<feature type="region of interest" description="Disordered" evidence="1">
    <location>
        <begin position="193"/>
        <end position="244"/>
    </location>
</feature>